<feature type="domain" description="VWFA" evidence="1">
    <location>
        <begin position="1"/>
        <end position="138"/>
    </location>
</feature>
<sequence>DLVFLLDGSDSVTPQSFWTAKAFLRSVIGEFSLGPQHTQVSVFQYGGDVRQEFTLGTYQDHRALSVGLAVITQLSGPRRTGAALQYAVRNGFSVANGGGRNVGKVLVLLSTGMSADSVQQAANNAARAGIIVYALGVG</sequence>
<dbReference type="InParanoid" id="C3Z856"/>
<reference evidence="2" key="1">
    <citation type="journal article" date="2008" name="Nature">
        <title>The amphioxus genome and the evolution of the chordate karyotype.</title>
        <authorList>
            <consortium name="US DOE Joint Genome Institute (JGI-PGF)"/>
            <person name="Putnam N.H."/>
            <person name="Butts T."/>
            <person name="Ferrier D.E.K."/>
            <person name="Furlong R.F."/>
            <person name="Hellsten U."/>
            <person name="Kawashima T."/>
            <person name="Robinson-Rechavi M."/>
            <person name="Shoguchi E."/>
            <person name="Terry A."/>
            <person name="Yu J.-K."/>
            <person name="Benito-Gutierrez E.L."/>
            <person name="Dubchak I."/>
            <person name="Garcia-Fernandez J."/>
            <person name="Gibson-Brown J.J."/>
            <person name="Grigoriev I.V."/>
            <person name="Horton A.C."/>
            <person name="de Jong P.J."/>
            <person name="Jurka J."/>
            <person name="Kapitonov V.V."/>
            <person name="Kohara Y."/>
            <person name="Kuroki Y."/>
            <person name="Lindquist E."/>
            <person name="Lucas S."/>
            <person name="Osoegawa K."/>
            <person name="Pennacchio L.A."/>
            <person name="Salamov A.A."/>
            <person name="Satou Y."/>
            <person name="Sauka-Spengler T."/>
            <person name="Schmutz J."/>
            <person name="Shin-I T."/>
            <person name="Toyoda A."/>
            <person name="Bronner-Fraser M."/>
            <person name="Fujiyama A."/>
            <person name="Holland L.Z."/>
            <person name="Holland P.W.H."/>
            <person name="Satoh N."/>
            <person name="Rokhsar D.S."/>
        </authorList>
    </citation>
    <scope>NUCLEOTIDE SEQUENCE [LARGE SCALE GENOMIC DNA]</scope>
    <source>
        <strain evidence="2">S238N-H82</strain>
        <tissue evidence="2">Testes</tissue>
    </source>
</reference>
<evidence type="ECO:0000313" key="2">
    <source>
        <dbReference type="EMBL" id="EEN51180.1"/>
    </source>
</evidence>
<proteinExistence type="predicted"/>
<feature type="non-terminal residue" evidence="2">
    <location>
        <position position="138"/>
    </location>
</feature>
<dbReference type="PANTHER" id="PTHR24020:SF87">
    <property type="entry name" value="COLLAGEN ALPHA-1(VI) CHAIN-LIKE"/>
    <property type="match status" value="1"/>
</dbReference>
<evidence type="ECO:0000259" key="1">
    <source>
        <dbReference type="PROSITE" id="PS50234"/>
    </source>
</evidence>
<gene>
    <name evidence="2" type="ORF">BRAFLDRAFT_139524</name>
</gene>
<protein>
    <recommendedName>
        <fullName evidence="1">VWFA domain-containing protein</fullName>
    </recommendedName>
</protein>
<organism>
    <name type="scientific">Branchiostoma floridae</name>
    <name type="common">Florida lancelet</name>
    <name type="synonym">Amphioxus</name>
    <dbReference type="NCBI Taxonomy" id="7739"/>
    <lineage>
        <taxon>Eukaryota</taxon>
        <taxon>Metazoa</taxon>
        <taxon>Chordata</taxon>
        <taxon>Cephalochordata</taxon>
        <taxon>Leptocardii</taxon>
        <taxon>Amphioxiformes</taxon>
        <taxon>Branchiostomatidae</taxon>
        <taxon>Branchiostoma</taxon>
    </lineage>
</organism>
<accession>C3Z856</accession>
<dbReference type="InterPro" id="IPR036465">
    <property type="entry name" value="vWFA_dom_sf"/>
</dbReference>
<dbReference type="PANTHER" id="PTHR24020">
    <property type="entry name" value="COLLAGEN ALPHA"/>
    <property type="match status" value="1"/>
</dbReference>
<name>C3Z856_BRAFL</name>
<dbReference type="AlphaFoldDB" id="C3Z856"/>
<feature type="non-terminal residue" evidence="2">
    <location>
        <position position="1"/>
    </location>
</feature>
<dbReference type="Pfam" id="PF00092">
    <property type="entry name" value="VWA"/>
    <property type="match status" value="1"/>
</dbReference>
<dbReference type="EMBL" id="GG666593">
    <property type="protein sequence ID" value="EEN51180.1"/>
    <property type="molecule type" value="Genomic_DNA"/>
</dbReference>
<dbReference type="STRING" id="7739.C3Z856"/>
<dbReference type="InterPro" id="IPR002035">
    <property type="entry name" value="VWF_A"/>
</dbReference>
<dbReference type="SUPFAM" id="SSF53300">
    <property type="entry name" value="vWA-like"/>
    <property type="match status" value="1"/>
</dbReference>
<dbReference type="eggNOG" id="KOG1217">
    <property type="taxonomic scope" value="Eukaryota"/>
</dbReference>
<dbReference type="PROSITE" id="PS50234">
    <property type="entry name" value="VWFA"/>
    <property type="match status" value="1"/>
</dbReference>
<dbReference type="InterPro" id="IPR050525">
    <property type="entry name" value="ECM_Assembly_Org"/>
</dbReference>
<dbReference type="SMART" id="SM00327">
    <property type="entry name" value="VWA"/>
    <property type="match status" value="1"/>
</dbReference>
<dbReference type="Gene3D" id="3.40.50.410">
    <property type="entry name" value="von Willebrand factor, type A domain"/>
    <property type="match status" value="1"/>
</dbReference>